<dbReference type="EMBL" id="ML122420">
    <property type="protein sequence ID" value="RPD52132.1"/>
    <property type="molecule type" value="Genomic_DNA"/>
</dbReference>
<keyword evidence="2" id="KW-1185">Reference proteome</keyword>
<accession>A0A5C2RKK7</accession>
<proteinExistence type="predicted"/>
<protein>
    <submittedName>
        <fullName evidence="1">Uncharacterized protein</fullName>
    </submittedName>
</protein>
<organism evidence="1 2">
    <name type="scientific">Lentinus tigrinus ALCF2SS1-6</name>
    <dbReference type="NCBI Taxonomy" id="1328759"/>
    <lineage>
        <taxon>Eukaryota</taxon>
        <taxon>Fungi</taxon>
        <taxon>Dikarya</taxon>
        <taxon>Basidiomycota</taxon>
        <taxon>Agaricomycotina</taxon>
        <taxon>Agaricomycetes</taxon>
        <taxon>Polyporales</taxon>
        <taxon>Polyporaceae</taxon>
        <taxon>Lentinus</taxon>
    </lineage>
</organism>
<dbReference type="Proteomes" id="UP000313359">
    <property type="component" value="Unassembled WGS sequence"/>
</dbReference>
<sequence length="315" mass="33477">YRTGVAFPDTSPIVLEEIVNQTLALVDDCSTIADSLEAVAGLCLGLHYTLEAAIPTTPALGISALAEMIETVDRLRGIFGQAQEKMQKLEDAQEPLWKEVKRVSELADSAREQCLAVPDICSRAVKPMLLGLHGAITTSVTAAVNSLTDPLHRILAALQDTTPIPPADLEALRLGIAAGIQAVVGDGTPAGILAELSNSINAISIRLKQIEDESAARRVAADAADTKDRQHTDIGTPLLIQSPENAATLAAITDRIDKLEARDAARRPITEELEEYLASLGLSTTILEHLGTLVGARADEREGEINEDGTAMDLE</sequence>
<reference evidence="1" key="1">
    <citation type="journal article" date="2018" name="Genome Biol. Evol.">
        <title>Genomics and development of Lentinus tigrinus, a white-rot wood-decaying mushroom with dimorphic fruiting bodies.</title>
        <authorList>
            <person name="Wu B."/>
            <person name="Xu Z."/>
            <person name="Knudson A."/>
            <person name="Carlson A."/>
            <person name="Chen N."/>
            <person name="Kovaka S."/>
            <person name="LaButti K."/>
            <person name="Lipzen A."/>
            <person name="Pennachio C."/>
            <person name="Riley R."/>
            <person name="Schakwitz W."/>
            <person name="Umezawa K."/>
            <person name="Ohm R.A."/>
            <person name="Grigoriev I.V."/>
            <person name="Nagy L.G."/>
            <person name="Gibbons J."/>
            <person name="Hibbett D."/>
        </authorList>
    </citation>
    <scope>NUCLEOTIDE SEQUENCE [LARGE SCALE GENOMIC DNA]</scope>
    <source>
        <strain evidence="1">ALCF2SS1-6</strain>
    </source>
</reference>
<feature type="non-terminal residue" evidence="1">
    <location>
        <position position="1"/>
    </location>
</feature>
<evidence type="ECO:0000313" key="2">
    <source>
        <dbReference type="Proteomes" id="UP000313359"/>
    </source>
</evidence>
<gene>
    <name evidence="1" type="ORF">L227DRAFT_568789</name>
</gene>
<evidence type="ECO:0000313" key="1">
    <source>
        <dbReference type="EMBL" id="RPD52132.1"/>
    </source>
</evidence>
<name>A0A5C2RKK7_9APHY</name>
<dbReference type="AlphaFoldDB" id="A0A5C2RKK7"/>